<dbReference type="EMBL" id="KZ819602">
    <property type="protein sequence ID" value="PWN37395.1"/>
    <property type="molecule type" value="Genomic_DNA"/>
</dbReference>
<keyword evidence="13" id="KW-1185">Reference proteome</keyword>
<evidence type="ECO:0000259" key="11">
    <source>
        <dbReference type="PROSITE" id="PS50922"/>
    </source>
</evidence>
<protein>
    <submittedName>
        <fullName evidence="12">Longevity assurance proteins LAG1/LAC1</fullName>
    </submittedName>
</protein>
<dbReference type="FunCoup" id="A0A316VPH8">
    <property type="interactions" value="259"/>
</dbReference>
<dbReference type="PANTHER" id="PTHR12560">
    <property type="entry name" value="LONGEVITY ASSURANCE FACTOR 1 LAG1"/>
    <property type="match status" value="1"/>
</dbReference>
<feature type="transmembrane region" description="Helical" evidence="10">
    <location>
        <begin position="203"/>
        <end position="231"/>
    </location>
</feature>
<feature type="domain" description="TLC" evidence="11">
    <location>
        <begin position="119"/>
        <end position="338"/>
    </location>
</feature>
<evidence type="ECO:0000256" key="10">
    <source>
        <dbReference type="SAM" id="Phobius"/>
    </source>
</evidence>
<dbReference type="GO" id="GO:0050291">
    <property type="term" value="F:sphingosine N-acyltransferase activity"/>
    <property type="evidence" value="ECO:0007669"/>
    <property type="project" value="InterPro"/>
</dbReference>
<evidence type="ECO:0000256" key="4">
    <source>
        <dbReference type="ARBA" id="ARBA00022692"/>
    </source>
</evidence>
<dbReference type="SMART" id="SM00724">
    <property type="entry name" value="TLC"/>
    <property type="match status" value="1"/>
</dbReference>
<sequence length="353" mass="42319">KSKGLLDDLRTFRWMTVPASSAKLAGIVILLWANWQVFTPNVPNPFTPLLFITHQIPISEVIKSNPSLAANNDVIRYQKGYGDILFLLFYIIVFSFLRQSTTIYIFKPFAAWWGIKNDRKRERFMEQGYSFLYWGSAGLFGIYVMSFQDSWWYQMEHLWVKYPHWMMRSELKVYYLLQFSYWMQQALVMLLRLEAPRKDYYELIAHHLVTLWLVGWSYLVNLTMIGTTVFVCMDVPDTFLAAAKGLNYLDLNNIATATFIVLMFIWTYFRIYLSAVTLYSVWYQFDLIPHFAREWNPRKGWWMIWWMKYQTFAPLFLLLLLNLFWYVLMWRVMYRAVQGSVGDVREDGEYDEE</sequence>
<dbReference type="PROSITE" id="PS50922">
    <property type="entry name" value="TLC"/>
    <property type="match status" value="1"/>
</dbReference>
<feature type="transmembrane region" description="Helical" evidence="10">
    <location>
        <begin position="12"/>
        <end position="35"/>
    </location>
</feature>
<accession>A0A316VPH8</accession>
<dbReference type="STRING" id="1280837.A0A316VPH8"/>
<evidence type="ECO:0000256" key="7">
    <source>
        <dbReference type="ARBA" id="ARBA00023136"/>
    </source>
</evidence>
<keyword evidence="6 10" id="KW-1133">Transmembrane helix</keyword>
<comment type="subcellular location">
    <subcellularLocation>
        <location evidence="1">Endoplasmic reticulum membrane</location>
        <topology evidence="1">Multi-pass membrane protein</topology>
    </subcellularLocation>
</comment>
<evidence type="ECO:0000256" key="8">
    <source>
        <dbReference type="ARBA" id="ARBA00023180"/>
    </source>
</evidence>
<proteinExistence type="inferred from homology"/>
<evidence type="ECO:0000256" key="9">
    <source>
        <dbReference type="PROSITE-ProRule" id="PRU00205"/>
    </source>
</evidence>
<evidence type="ECO:0000313" key="12">
    <source>
        <dbReference type="EMBL" id="PWN37395.1"/>
    </source>
</evidence>
<comment type="similarity">
    <text evidence="2">Belongs to the sphingosine N-acyltransferase family.</text>
</comment>
<dbReference type="AlphaFoldDB" id="A0A316VPH8"/>
<feature type="non-terminal residue" evidence="12">
    <location>
        <position position="353"/>
    </location>
</feature>
<reference evidence="12 13" key="1">
    <citation type="journal article" date="2018" name="Mol. Biol. Evol.">
        <title>Broad Genomic Sampling Reveals a Smut Pathogenic Ancestry of the Fungal Clade Ustilaginomycotina.</title>
        <authorList>
            <person name="Kijpornyongpan T."/>
            <person name="Mondo S.J."/>
            <person name="Barry K."/>
            <person name="Sandor L."/>
            <person name="Lee J."/>
            <person name="Lipzen A."/>
            <person name="Pangilinan J."/>
            <person name="LaButti K."/>
            <person name="Hainaut M."/>
            <person name="Henrissat B."/>
            <person name="Grigoriev I.V."/>
            <person name="Spatafora J.W."/>
            <person name="Aime M.C."/>
        </authorList>
    </citation>
    <scope>NUCLEOTIDE SEQUENCE [LARGE SCALE GENOMIC DNA]</scope>
    <source>
        <strain evidence="12 13">MCA 3882</strain>
    </source>
</reference>
<keyword evidence="7 9" id="KW-0472">Membrane</keyword>
<dbReference type="OrthoDB" id="3053196at2759"/>
<evidence type="ECO:0000256" key="5">
    <source>
        <dbReference type="ARBA" id="ARBA00022824"/>
    </source>
</evidence>
<keyword evidence="5" id="KW-0256">Endoplasmic reticulum</keyword>
<dbReference type="GO" id="GO:0005789">
    <property type="term" value="C:endoplasmic reticulum membrane"/>
    <property type="evidence" value="ECO:0007669"/>
    <property type="project" value="UniProtKB-SubCell"/>
</dbReference>
<dbReference type="RefSeq" id="XP_025357697.1">
    <property type="nucleotide sequence ID" value="XM_025495765.1"/>
</dbReference>
<feature type="transmembrane region" description="Helical" evidence="10">
    <location>
        <begin position="312"/>
        <end position="330"/>
    </location>
</feature>
<dbReference type="InParanoid" id="A0A316VPH8"/>
<evidence type="ECO:0000256" key="3">
    <source>
        <dbReference type="ARBA" id="ARBA00022679"/>
    </source>
</evidence>
<feature type="transmembrane region" description="Helical" evidence="10">
    <location>
        <begin position="251"/>
        <end position="269"/>
    </location>
</feature>
<feature type="transmembrane region" description="Helical" evidence="10">
    <location>
        <begin position="173"/>
        <end position="191"/>
    </location>
</feature>
<dbReference type="Pfam" id="PF03798">
    <property type="entry name" value="TRAM_LAG1_CLN8"/>
    <property type="match status" value="1"/>
</dbReference>
<name>A0A316VPH8_9BASI</name>
<dbReference type="InterPro" id="IPR006634">
    <property type="entry name" value="TLC-dom"/>
</dbReference>
<feature type="transmembrane region" description="Helical" evidence="10">
    <location>
        <begin position="131"/>
        <end position="153"/>
    </location>
</feature>
<feature type="non-terminal residue" evidence="12">
    <location>
        <position position="1"/>
    </location>
</feature>
<dbReference type="GeneID" id="37017546"/>
<organism evidence="12 13">
    <name type="scientific">Meira miltonrushii</name>
    <dbReference type="NCBI Taxonomy" id="1280837"/>
    <lineage>
        <taxon>Eukaryota</taxon>
        <taxon>Fungi</taxon>
        <taxon>Dikarya</taxon>
        <taxon>Basidiomycota</taxon>
        <taxon>Ustilaginomycotina</taxon>
        <taxon>Exobasidiomycetes</taxon>
        <taxon>Exobasidiales</taxon>
        <taxon>Brachybasidiaceae</taxon>
        <taxon>Meira</taxon>
    </lineage>
</organism>
<gene>
    <name evidence="12" type="ORF">FA14DRAFT_105955</name>
</gene>
<evidence type="ECO:0000256" key="2">
    <source>
        <dbReference type="ARBA" id="ARBA00009808"/>
    </source>
</evidence>
<keyword evidence="8" id="KW-0325">Glycoprotein</keyword>
<feature type="transmembrane region" description="Helical" evidence="10">
    <location>
        <begin position="84"/>
        <end position="110"/>
    </location>
</feature>
<dbReference type="InterPro" id="IPR016439">
    <property type="entry name" value="Lag1/Lac1-like"/>
</dbReference>
<keyword evidence="3" id="KW-0808">Transferase</keyword>
<evidence type="ECO:0000313" key="13">
    <source>
        <dbReference type="Proteomes" id="UP000245771"/>
    </source>
</evidence>
<dbReference type="Proteomes" id="UP000245771">
    <property type="component" value="Unassembled WGS sequence"/>
</dbReference>
<dbReference type="GO" id="GO:0046513">
    <property type="term" value="P:ceramide biosynthetic process"/>
    <property type="evidence" value="ECO:0007669"/>
    <property type="project" value="InterPro"/>
</dbReference>
<dbReference type="PIRSF" id="PIRSF005225">
    <property type="entry name" value="LAG1_LAC1"/>
    <property type="match status" value="1"/>
</dbReference>
<keyword evidence="4 9" id="KW-0812">Transmembrane</keyword>
<evidence type="ECO:0000256" key="6">
    <source>
        <dbReference type="ARBA" id="ARBA00022989"/>
    </source>
</evidence>
<dbReference type="PANTHER" id="PTHR12560:SF11">
    <property type="entry name" value="CERAMIDE SYNTHASE LAC1-RELATED"/>
    <property type="match status" value="1"/>
</dbReference>
<evidence type="ECO:0000256" key="1">
    <source>
        <dbReference type="ARBA" id="ARBA00004477"/>
    </source>
</evidence>